<evidence type="ECO:0000313" key="3">
    <source>
        <dbReference type="Proteomes" id="UP001063228"/>
    </source>
</evidence>
<proteinExistence type="predicted"/>
<dbReference type="Proteomes" id="UP001063228">
    <property type="component" value="Chromosome"/>
</dbReference>
<keyword evidence="1" id="KW-1133">Transmembrane helix</keyword>
<keyword evidence="1" id="KW-0812">Transmembrane</keyword>
<gene>
    <name evidence="2" type="ORF">K3169_16010</name>
</gene>
<dbReference type="EMBL" id="CP081201">
    <property type="protein sequence ID" value="UXZ93890.1"/>
    <property type="molecule type" value="Genomic_DNA"/>
</dbReference>
<keyword evidence="3" id="KW-1185">Reference proteome</keyword>
<name>A0ABY6F7N9_9PSED</name>
<reference evidence="2" key="1">
    <citation type="submission" date="2021-08" db="EMBL/GenBank/DDBJ databases">
        <title>Complete genome sequence of Pseudomonas phytophila.</title>
        <authorList>
            <person name="Weir B.S."/>
            <person name="Templeton M.D."/>
            <person name="Arshed S."/>
            <person name="Andersen M.T."/>
            <person name="Jayaraman J."/>
        </authorList>
    </citation>
    <scope>NUCLEOTIDE SEQUENCE</scope>
    <source>
        <strain evidence="2">ICMP 23753</strain>
    </source>
</reference>
<accession>A0ABY6F7N9</accession>
<sequence>MWFGTEKERFKAQRGIMFIPLVATIFFVAVKVEAYVLGTGTLTDLLKAIFVAGLTGGVFYLAGKW</sequence>
<protein>
    <submittedName>
        <fullName evidence="2">Uncharacterized protein</fullName>
    </submittedName>
</protein>
<keyword evidence="1" id="KW-0472">Membrane</keyword>
<evidence type="ECO:0000256" key="1">
    <source>
        <dbReference type="SAM" id="Phobius"/>
    </source>
</evidence>
<feature type="transmembrane region" description="Helical" evidence="1">
    <location>
        <begin position="12"/>
        <end position="30"/>
    </location>
</feature>
<dbReference type="RefSeq" id="WP_231674593.1">
    <property type="nucleotide sequence ID" value="NZ_CP081201.1"/>
</dbReference>
<evidence type="ECO:0000313" key="2">
    <source>
        <dbReference type="EMBL" id="UXZ93890.1"/>
    </source>
</evidence>
<feature type="transmembrane region" description="Helical" evidence="1">
    <location>
        <begin position="45"/>
        <end position="63"/>
    </location>
</feature>
<organism evidence="2 3">
    <name type="scientific">Pseudomonas phytophila</name>
    <dbReference type="NCBI Taxonomy" id="2867264"/>
    <lineage>
        <taxon>Bacteria</taxon>
        <taxon>Pseudomonadati</taxon>
        <taxon>Pseudomonadota</taxon>
        <taxon>Gammaproteobacteria</taxon>
        <taxon>Pseudomonadales</taxon>
        <taxon>Pseudomonadaceae</taxon>
        <taxon>Pseudomonas</taxon>
    </lineage>
</organism>